<dbReference type="CDD" id="cd07377">
    <property type="entry name" value="WHTH_GntR"/>
    <property type="match status" value="1"/>
</dbReference>
<keyword evidence="3" id="KW-0804">Transcription</keyword>
<evidence type="ECO:0000256" key="3">
    <source>
        <dbReference type="ARBA" id="ARBA00023163"/>
    </source>
</evidence>
<dbReference type="PROSITE" id="PS50949">
    <property type="entry name" value="HTH_GNTR"/>
    <property type="match status" value="1"/>
</dbReference>
<evidence type="ECO:0000256" key="2">
    <source>
        <dbReference type="ARBA" id="ARBA00023125"/>
    </source>
</evidence>
<dbReference type="PANTHER" id="PTHR38445:SF10">
    <property type="entry name" value="GNTR-FAMILY TRANSCRIPTIONAL REGULATOR"/>
    <property type="match status" value="1"/>
</dbReference>
<dbReference type="InterPro" id="IPR000524">
    <property type="entry name" value="Tscrpt_reg_HTH_GntR"/>
</dbReference>
<sequence length="146" mass="15893">MNQASSEPGLGPGDPTTGAALIDDSRPIFQQIAERVEGDILDETLKEESQVPSTNEFAAFYRINPATAAKGINLLVDEGILYKRRGIGMFVAPGAREAVLKKRREQFYEQYVRPLTIEARKLGIDGTQLAGLIQRSAVDTEGSMAP</sequence>
<organism evidence="6 7">
    <name type="scientific">Arthrobacter jinronghuae</name>
    <dbReference type="NCBI Taxonomy" id="2964609"/>
    <lineage>
        <taxon>Bacteria</taxon>
        <taxon>Bacillati</taxon>
        <taxon>Actinomycetota</taxon>
        <taxon>Actinomycetes</taxon>
        <taxon>Micrococcales</taxon>
        <taxon>Micrococcaceae</taxon>
        <taxon>Arthrobacter</taxon>
    </lineage>
</organism>
<gene>
    <name evidence="6" type="ORF">NNX28_05775</name>
</gene>
<evidence type="ECO:0000256" key="4">
    <source>
        <dbReference type="SAM" id="MobiDB-lite"/>
    </source>
</evidence>
<reference evidence="6 7" key="1">
    <citation type="submission" date="2022-07" db="EMBL/GenBank/DDBJ databases">
        <title>Novel species in genus Arthrobacter.</title>
        <authorList>
            <person name="Liu Y."/>
        </authorList>
    </citation>
    <scope>NUCLEOTIDE SEQUENCE [LARGE SCALE GENOMIC DNA]</scope>
    <source>
        <strain evidence="7">zg-Y859</strain>
    </source>
</reference>
<dbReference type="PANTHER" id="PTHR38445">
    <property type="entry name" value="HTH-TYPE TRANSCRIPTIONAL REPRESSOR YTRA"/>
    <property type="match status" value="1"/>
</dbReference>
<keyword evidence="7" id="KW-1185">Reference proteome</keyword>
<proteinExistence type="predicted"/>
<keyword evidence="2" id="KW-0238">DNA-binding</keyword>
<evidence type="ECO:0000313" key="7">
    <source>
        <dbReference type="Proteomes" id="UP001206924"/>
    </source>
</evidence>
<evidence type="ECO:0000313" key="6">
    <source>
        <dbReference type="EMBL" id="MCQ1949440.1"/>
    </source>
</evidence>
<evidence type="ECO:0000259" key="5">
    <source>
        <dbReference type="PROSITE" id="PS50949"/>
    </source>
</evidence>
<evidence type="ECO:0000256" key="1">
    <source>
        <dbReference type="ARBA" id="ARBA00023015"/>
    </source>
</evidence>
<dbReference type="EMBL" id="JANFLP010000006">
    <property type="protein sequence ID" value="MCQ1949440.1"/>
    <property type="molecule type" value="Genomic_DNA"/>
</dbReference>
<dbReference type="RefSeq" id="WP_255865111.1">
    <property type="nucleotide sequence ID" value="NZ_CP104263.1"/>
</dbReference>
<feature type="region of interest" description="Disordered" evidence="4">
    <location>
        <begin position="1"/>
        <end position="21"/>
    </location>
</feature>
<dbReference type="InterPro" id="IPR036388">
    <property type="entry name" value="WH-like_DNA-bd_sf"/>
</dbReference>
<protein>
    <submittedName>
        <fullName evidence="6">GntR family transcriptional regulator</fullName>
    </submittedName>
</protein>
<dbReference type="Gene3D" id="1.10.10.10">
    <property type="entry name" value="Winged helix-like DNA-binding domain superfamily/Winged helix DNA-binding domain"/>
    <property type="match status" value="1"/>
</dbReference>
<dbReference type="SUPFAM" id="SSF46785">
    <property type="entry name" value="Winged helix' DNA-binding domain"/>
    <property type="match status" value="1"/>
</dbReference>
<accession>A0ABT1NP74</accession>
<name>A0ABT1NP74_9MICC</name>
<dbReference type="InterPro" id="IPR036390">
    <property type="entry name" value="WH_DNA-bd_sf"/>
</dbReference>
<dbReference type="SMART" id="SM00345">
    <property type="entry name" value="HTH_GNTR"/>
    <property type="match status" value="1"/>
</dbReference>
<comment type="caution">
    <text evidence="6">The sequence shown here is derived from an EMBL/GenBank/DDBJ whole genome shotgun (WGS) entry which is preliminary data.</text>
</comment>
<keyword evidence="1" id="KW-0805">Transcription regulation</keyword>
<dbReference type="Pfam" id="PF00392">
    <property type="entry name" value="GntR"/>
    <property type="match status" value="1"/>
</dbReference>
<feature type="domain" description="HTH gntR-type" evidence="5">
    <location>
        <begin position="26"/>
        <end position="94"/>
    </location>
</feature>
<dbReference type="Proteomes" id="UP001206924">
    <property type="component" value="Unassembled WGS sequence"/>
</dbReference>